<accession>A0A0R0M4S8</accession>
<feature type="compositionally biased region" description="Basic and acidic residues" evidence="1">
    <location>
        <begin position="31"/>
        <end position="46"/>
    </location>
</feature>
<proteinExistence type="predicted"/>
<dbReference type="AlphaFoldDB" id="A0A0R0M4S8"/>
<keyword evidence="3" id="KW-1185">Reference proteome</keyword>
<comment type="caution">
    <text evidence="2">The sequence shown here is derived from an EMBL/GenBank/DDBJ whole genome shotgun (WGS) entry which is preliminary data.</text>
</comment>
<name>A0A0R0M4S8_9MICR</name>
<feature type="region of interest" description="Disordered" evidence="1">
    <location>
        <begin position="1"/>
        <end position="53"/>
    </location>
</feature>
<evidence type="ECO:0000256" key="1">
    <source>
        <dbReference type="SAM" id="MobiDB-lite"/>
    </source>
</evidence>
<evidence type="ECO:0000313" key="3">
    <source>
        <dbReference type="Proteomes" id="UP000051530"/>
    </source>
</evidence>
<gene>
    <name evidence="2" type="ORF">M153_3800002060</name>
</gene>
<feature type="compositionally biased region" description="Polar residues" evidence="1">
    <location>
        <begin position="1"/>
        <end position="24"/>
    </location>
</feature>
<sequence>MSTEQPINNKSIHYNPSLSLSPSGHVNLDPEVNRQGRKMKSDDDLKSIVQQLA</sequence>
<protein>
    <submittedName>
        <fullName evidence="2">Uncharacterized protein</fullName>
    </submittedName>
</protein>
<dbReference type="Proteomes" id="UP000051530">
    <property type="component" value="Unassembled WGS sequence"/>
</dbReference>
<evidence type="ECO:0000313" key="2">
    <source>
        <dbReference type="EMBL" id="KRH94113.1"/>
    </source>
</evidence>
<dbReference type="EMBL" id="LGUB01000135">
    <property type="protein sequence ID" value="KRH94113.1"/>
    <property type="molecule type" value="Genomic_DNA"/>
</dbReference>
<dbReference type="VEuPathDB" id="MicrosporidiaDB:M153_3800002060"/>
<organism evidence="2 3">
    <name type="scientific">Pseudoloma neurophilia</name>
    <dbReference type="NCBI Taxonomy" id="146866"/>
    <lineage>
        <taxon>Eukaryota</taxon>
        <taxon>Fungi</taxon>
        <taxon>Fungi incertae sedis</taxon>
        <taxon>Microsporidia</taxon>
        <taxon>Pseudoloma</taxon>
    </lineage>
</organism>
<reference evidence="2 3" key="1">
    <citation type="submission" date="2015-07" db="EMBL/GenBank/DDBJ databases">
        <title>The genome of Pseudoloma neurophilia, a relevant intracellular parasite of the zebrafish.</title>
        <authorList>
            <person name="Ndikumana S."/>
            <person name="Pelin A."/>
            <person name="Sanders J."/>
            <person name="Corradi N."/>
        </authorList>
    </citation>
    <scope>NUCLEOTIDE SEQUENCE [LARGE SCALE GENOMIC DNA]</scope>
    <source>
        <strain evidence="2 3">MK1</strain>
    </source>
</reference>